<dbReference type="EMBL" id="CP017641">
    <property type="protein sequence ID" value="APZ95789.1"/>
    <property type="molecule type" value="Genomic_DNA"/>
</dbReference>
<dbReference type="Proteomes" id="UP000187735">
    <property type="component" value="Chromosome"/>
</dbReference>
<accession>A0A1P8WP14</accession>
<keyword evidence="2" id="KW-1185">Reference proteome</keyword>
<reference evidence="1 2" key="1">
    <citation type="journal article" date="2016" name="Front. Microbiol.">
        <title>Fuerstia marisgermanicae gen. nov., sp. nov., an Unusual Member of the Phylum Planctomycetes from the German Wadden Sea.</title>
        <authorList>
            <person name="Kohn T."/>
            <person name="Heuer A."/>
            <person name="Jogler M."/>
            <person name="Vollmers J."/>
            <person name="Boedeker C."/>
            <person name="Bunk B."/>
            <person name="Rast P."/>
            <person name="Borchert D."/>
            <person name="Glockner I."/>
            <person name="Freese H.M."/>
            <person name="Klenk H.P."/>
            <person name="Overmann J."/>
            <person name="Kaster A.K."/>
            <person name="Rohde M."/>
            <person name="Wiegand S."/>
            <person name="Jogler C."/>
        </authorList>
    </citation>
    <scope>NUCLEOTIDE SEQUENCE [LARGE SCALE GENOMIC DNA]</scope>
    <source>
        <strain evidence="1 2">NH11</strain>
    </source>
</reference>
<evidence type="ECO:0000313" key="1">
    <source>
        <dbReference type="EMBL" id="APZ95789.1"/>
    </source>
</evidence>
<dbReference type="AlphaFoldDB" id="A0A1P8WP14"/>
<gene>
    <name evidence="1" type="ORF">Fuma_05451</name>
</gene>
<name>A0A1P8WP14_9PLAN</name>
<proteinExistence type="predicted"/>
<evidence type="ECO:0000313" key="2">
    <source>
        <dbReference type="Proteomes" id="UP000187735"/>
    </source>
</evidence>
<dbReference type="KEGG" id="fmr:Fuma_05451"/>
<sequence length="72" mass="8198">MLVRMVTRSVSEVSSCDESLAYTSGFQKHGPTPKGGAVQLAQLPQQRHKMWLQRIYLACFCYRFSESPAFEI</sequence>
<organism evidence="1 2">
    <name type="scientific">Fuerstiella marisgermanici</name>
    <dbReference type="NCBI Taxonomy" id="1891926"/>
    <lineage>
        <taxon>Bacteria</taxon>
        <taxon>Pseudomonadati</taxon>
        <taxon>Planctomycetota</taxon>
        <taxon>Planctomycetia</taxon>
        <taxon>Planctomycetales</taxon>
        <taxon>Planctomycetaceae</taxon>
        <taxon>Fuerstiella</taxon>
    </lineage>
</organism>
<protein>
    <submittedName>
        <fullName evidence="1">Uncharacterized protein</fullName>
    </submittedName>
</protein>
<dbReference type="STRING" id="1891926.Fuma_05451"/>